<evidence type="ECO:0000313" key="2">
    <source>
        <dbReference type="Proteomes" id="UP001162992"/>
    </source>
</evidence>
<reference evidence="2" key="1">
    <citation type="journal article" date="2024" name="Proc. Natl. Acad. Sci. U.S.A.">
        <title>Extraordinary preservation of gene collinearity over three hundred million years revealed in homosporous lycophytes.</title>
        <authorList>
            <person name="Li C."/>
            <person name="Wickell D."/>
            <person name="Kuo L.Y."/>
            <person name="Chen X."/>
            <person name="Nie B."/>
            <person name="Liao X."/>
            <person name="Peng D."/>
            <person name="Ji J."/>
            <person name="Jenkins J."/>
            <person name="Williams M."/>
            <person name="Shu S."/>
            <person name="Plott C."/>
            <person name="Barry K."/>
            <person name="Rajasekar S."/>
            <person name="Grimwood J."/>
            <person name="Han X."/>
            <person name="Sun S."/>
            <person name="Hou Z."/>
            <person name="He W."/>
            <person name="Dai G."/>
            <person name="Sun C."/>
            <person name="Schmutz J."/>
            <person name="Leebens-Mack J.H."/>
            <person name="Li F.W."/>
            <person name="Wang L."/>
        </authorList>
    </citation>
    <scope>NUCLEOTIDE SEQUENCE [LARGE SCALE GENOMIC DNA]</scope>
    <source>
        <strain evidence="2">cv. PW_Plant_1</strain>
    </source>
</reference>
<gene>
    <name evidence="1" type="ORF">O6H91_01G058000</name>
</gene>
<keyword evidence="2" id="KW-1185">Reference proteome</keyword>
<name>A0ACC2ERK1_DIPCM</name>
<accession>A0ACC2ERK1</accession>
<sequence>MNNKNIENMCAFYPIAISSNHNTKYKFTSLSLMSFHLGSISTSPPQPHSFVYRAPRCTFTHPYVATKRPLFHYYTTFHMIAHWSHKRTFSPPHFISLLPYPFHQNLIDVLPYPLVLFSFLGLMMSVAPYTSVLPMHVYMTKGTFGRAFIPHAPPPLLDDLHILTTYATSLIQT</sequence>
<organism evidence="1 2">
    <name type="scientific">Diphasiastrum complanatum</name>
    <name type="common">Issler's clubmoss</name>
    <name type="synonym">Lycopodium complanatum</name>
    <dbReference type="NCBI Taxonomy" id="34168"/>
    <lineage>
        <taxon>Eukaryota</taxon>
        <taxon>Viridiplantae</taxon>
        <taxon>Streptophyta</taxon>
        <taxon>Embryophyta</taxon>
        <taxon>Tracheophyta</taxon>
        <taxon>Lycopodiopsida</taxon>
        <taxon>Lycopodiales</taxon>
        <taxon>Lycopodiaceae</taxon>
        <taxon>Lycopodioideae</taxon>
        <taxon>Diphasiastrum</taxon>
    </lineage>
</organism>
<dbReference type="EMBL" id="CM055092">
    <property type="protein sequence ID" value="KAJ7569026.1"/>
    <property type="molecule type" value="Genomic_DNA"/>
</dbReference>
<dbReference type="Proteomes" id="UP001162992">
    <property type="component" value="Chromosome 1"/>
</dbReference>
<proteinExistence type="predicted"/>
<comment type="caution">
    <text evidence="1">The sequence shown here is derived from an EMBL/GenBank/DDBJ whole genome shotgun (WGS) entry which is preliminary data.</text>
</comment>
<protein>
    <submittedName>
        <fullName evidence="1">Uncharacterized protein</fullName>
    </submittedName>
</protein>
<evidence type="ECO:0000313" key="1">
    <source>
        <dbReference type="EMBL" id="KAJ7569026.1"/>
    </source>
</evidence>